<feature type="transmembrane region" description="Helical" evidence="1">
    <location>
        <begin position="6"/>
        <end position="29"/>
    </location>
</feature>
<gene>
    <name evidence="2" type="ORF">EVAR_67162_1</name>
</gene>
<reference evidence="2 3" key="1">
    <citation type="journal article" date="2019" name="Commun. Biol.">
        <title>The bagworm genome reveals a unique fibroin gene that provides high tensile strength.</title>
        <authorList>
            <person name="Kono N."/>
            <person name="Nakamura H."/>
            <person name="Ohtoshi R."/>
            <person name="Tomita M."/>
            <person name="Numata K."/>
            <person name="Arakawa K."/>
        </authorList>
    </citation>
    <scope>NUCLEOTIDE SEQUENCE [LARGE SCALE GENOMIC DNA]</scope>
</reference>
<evidence type="ECO:0000256" key="1">
    <source>
        <dbReference type="SAM" id="Phobius"/>
    </source>
</evidence>
<dbReference type="EMBL" id="BGZK01002035">
    <property type="protein sequence ID" value="GBP89842.1"/>
    <property type="molecule type" value="Genomic_DNA"/>
</dbReference>
<keyword evidence="1" id="KW-0812">Transmembrane</keyword>
<proteinExistence type="predicted"/>
<dbReference type="AlphaFoldDB" id="A0A4C1ZR43"/>
<sequence length="100" mass="11421">MKQRDLDVFGLVGIVAECTLTMIGFLGLIMELKVWKLHHQTLNVIHGQNIFQGNSNKTKYGRIFLYDILVPVTTVWLHHQILKANYGQNALKKSVNPKYG</sequence>
<protein>
    <submittedName>
        <fullName evidence="2">Uncharacterized protein</fullName>
    </submittedName>
</protein>
<name>A0A4C1ZR43_EUMVA</name>
<evidence type="ECO:0000313" key="2">
    <source>
        <dbReference type="EMBL" id="GBP89842.1"/>
    </source>
</evidence>
<keyword evidence="1" id="KW-1133">Transmembrane helix</keyword>
<comment type="caution">
    <text evidence="2">The sequence shown here is derived from an EMBL/GenBank/DDBJ whole genome shotgun (WGS) entry which is preliminary data.</text>
</comment>
<accession>A0A4C1ZR43</accession>
<organism evidence="2 3">
    <name type="scientific">Eumeta variegata</name>
    <name type="common">Bagworm moth</name>
    <name type="synonym">Eumeta japonica</name>
    <dbReference type="NCBI Taxonomy" id="151549"/>
    <lineage>
        <taxon>Eukaryota</taxon>
        <taxon>Metazoa</taxon>
        <taxon>Ecdysozoa</taxon>
        <taxon>Arthropoda</taxon>
        <taxon>Hexapoda</taxon>
        <taxon>Insecta</taxon>
        <taxon>Pterygota</taxon>
        <taxon>Neoptera</taxon>
        <taxon>Endopterygota</taxon>
        <taxon>Lepidoptera</taxon>
        <taxon>Glossata</taxon>
        <taxon>Ditrysia</taxon>
        <taxon>Tineoidea</taxon>
        <taxon>Psychidae</taxon>
        <taxon>Oiketicinae</taxon>
        <taxon>Eumeta</taxon>
    </lineage>
</organism>
<keyword evidence="3" id="KW-1185">Reference proteome</keyword>
<dbReference type="Proteomes" id="UP000299102">
    <property type="component" value="Unassembled WGS sequence"/>
</dbReference>
<evidence type="ECO:0000313" key="3">
    <source>
        <dbReference type="Proteomes" id="UP000299102"/>
    </source>
</evidence>
<keyword evidence="1" id="KW-0472">Membrane</keyword>